<evidence type="ECO:0000256" key="3">
    <source>
        <dbReference type="ARBA" id="ARBA00022679"/>
    </source>
</evidence>
<keyword evidence="6 8" id="KW-0472">Membrane</keyword>
<accession>A0A5B2V8Q4</accession>
<feature type="transmembrane region" description="Helical" evidence="8">
    <location>
        <begin position="214"/>
        <end position="233"/>
    </location>
</feature>
<evidence type="ECO:0000256" key="7">
    <source>
        <dbReference type="ARBA" id="ARBA00024033"/>
    </source>
</evidence>
<keyword evidence="3" id="KW-0808">Transferase</keyword>
<feature type="transmembrane region" description="Helical" evidence="8">
    <location>
        <begin position="185"/>
        <end position="208"/>
    </location>
</feature>
<gene>
    <name evidence="9" type="ORF">F0L46_20795</name>
</gene>
<reference evidence="9 10" key="1">
    <citation type="submission" date="2019-09" db="EMBL/GenBank/DDBJ databases">
        <title>Salinarimonas rosea gen. nov., sp. nov., a new member of the a-2 subgroup of the Proteobacteria.</title>
        <authorList>
            <person name="Liu J."/>
        </authorList>
    </citation>
    <scope>NUCLEOTIDE SEQUENCE [LARGE SCALE GENOMIC DNA]</scope>
    <source>
        <strain evidence="9 10">BN140002</strain>
    </source>
</reference>
<evidence type="ECO:0000313" key="10">
    <source>
        <dbReference type="Proteomes" id="UP000323142"/>
    </source>
</evidence>
<evidence type="ECO:0000256" key="8">
    <source>
        <dbReference type="SAM" id="Phobius"/>
    </source>
</evidence>
<evidence type="ECO:0000256" key="2">
    <source>
        <dbReference type="ARBA" id="ARBA00022475"/>
    </source>
</evidence>
<evidence type="ECO:0000256" key="5">
    <source>
        <dbReference type="ARBA" id="ARBA00022989"/>
    </source>
</evidence>
<evidence type="ECO:0000313" key="9">
    <source>
        <dbReference type="EMBL" id="KAA2235186.1"/>
    </source>
</evidence>
<dbReference type="GO" id="GO:0005886">
    <property type="term" value="C:plasma membrane"/>
    <property type="evidence" value="ECO:0007669"/>
    <property type="project" value="UniProtKB-SubCell"/>
</dbReference>
<dbReference type="EMBL" id="VUOA01000037">
    <property type="protein sequence ID" value="KAA2235186.1"/>
    <property type="molecule type" value="Genomic_DNA"/>
</dbReference>
<proteinExistence type="inferred from homology"/>
<feature type="transmembrane region" description="Helical" evidence="8">
    <location>
        <begin position="16"/>
        <end position="37"/>
    </location>
</feature>
<keyword evidence="5 8" id="KW-1133">Transmembrane helix</keyword>
<keyword evidence="4 8" id="KW-0812">Transmembrane</keyword>
<dbReference type="AlphaFoldDB" id="A0A5B2V8Q4"/>
<dbReference type="InterPro" id="IPR018584">
    <property type="entry name" value="GT87"/>
</dbReference>
<evidence type="ECO:0000256" key="4">
    <source>
        <dbReference type="ARBA" id="ARBA00022692"/>
    </source>
</evidence>
<organism evidence="9 10">
    <name type="scientific">Salinarimonas soli</name>
    <dbReference type="NCBI Taxonomy" id="1638099"/>
    <lineage>
        <taxon>Bacteria</taxon>
        <taxon>Pseudomonadati</taxon>
        <taxon>Pseudomonadota</taxon>
        <taxon>Alphaproteobacteria</taxon>
        <taxon>Hyphomicrobiales</taxon>
        <taxon>Salinarimonadaceae</taxon>
        <taxon>Salinarimonas</taxon>
    </lineage>
</organism>
<feature type="transmembrane region" description="Helical" evidence="8">
    <location>
        <begin position="160"/>
        <end position="178"/>
    </location>
</feature>
<dbReference type="OrthoDB" id="8409974at2"/>
<keyword evidence="10" id="KW-1185">Reference proteome</keyword>
<feature type="transmembrane region" description="Helical" evidence="8">
    <location>
        <begin position="306"/>
        <end position="333"/>
    </location>
</feature>
<feature type="transmembrane region" description="Helical" evidence="8">
    <location>
        <begin position="271"/>
        <end position="294"/>
    </location>
</feature>
<reference evidence="9 10" key="2">
    <citation type="submission" date="2019-09" db="EMBL/GenBank/DDBJ databases">
        <authorList>
            <person name="Jin C."/>
        </authorList>
    </citation>
    <scope>NUCLEOTIDE SEQUENCE [LARGE SCALE GENOMIC DNA]</scope>
    <source>
        <strain evidence="9 10">BN140002</strain>
    </source>
</reference>
<dbReference type="Pfam" id="PF09594">
    <property type="entry name" value="GT87"/>
    <property type="match status" value="1"/>
</dbReference>
<feature type="transmembrane region" description="Helical" evidence="8">
    <location>
        <begin position="373"/>
        <end position="395"/>
    </location>
</feature>
<feature type="transmembrane region" description="Helical" evidence="8">
    <location>
        <begin position="101"/>
        <end position="125"/>
    </location>
</feature>
<protein>
    <submittedName>
        <fullName evidence="9">DUF2029 domain-containing protein</fullName>
    </submittedName>
</protein>
<keyword evidence="2" id="KW-1003">Cell membrane</keyword>
<comment type="subcellular location">
    <subcellularLocation>
        <location evidence="1">Cell membrane</location>
        <topology evidence="1">Multi-pass membrane protein</topology>
    </subcellularLocation>
</comment>
<dbReference type="Proteomes" id="UP000323142">
    <property type="component" value="Unassembled WGS sequence"/>
</dbReference>
<sequence length="406" mass="44552">MMSGFKWQRHGQGAKIALALPACAFVLLVLFGVIGLLRTEGAAFDVRVLYGAGAWYLEGISPYGIPKTAAKLHDIGLEMWVYAYPPHLSPFLMLLASLSFAWARAVMVVANVAACLALAFLVARFMQAEARQSGRPVEPWLPAVVAALIIGSPFTAHVVWLGNTSLLIGAALVGAWWFDRERRPVIAGILLALASIKPQFALLPGLWLLMERRWTTVFTAGLTVAALSALHVIQFGPIQSFRLWLEGLEVYDLVVDQLQPHATRGRMGVDVFLNSMHITDIVAIPLGLAILTVLWRYRTALSRLEILASLCAFAVLFLPSHNYDLVLLAPLAGALALRTRSDAQLAWVALTAGLLMMLPQRFVLLFAGEPLTFWRVPVLLFLQVLLIALTVRRYADAPIPFSRAKS</sequence>
<comment type="similarity">
    <text evidence="7">Belongs to the glycosyltransferase 87 family.</text>
</comment>
<comment type="caution">
    <text evidence="9">The sequence shown here is derived from an EMBL/GenBank/DDBJ whole genome shotgun (WGS) entry which is preliminary data.</text>
</comment>
<feature type="transmembrane region" description="Helical" evidence="8">
    <location>
        <begin position="345"/>
        <end position="367"/>
    </location>
</feature>
<dbReference type="GO" id="GO:0016758">
    <property type="term" value="F:hexosyltransferase activity"/>
    <property type="evidence" value="ECO:0007669"/>
    <property type="project" value="InterPro"/>
</dbReference>
<evidence type="ECO:0000256" key="6">
    <source>
        <dbReference type="ARBA" id="ARBA00023136"/>
    </source>
</evidence>
<name>A0A5B2V8Q4_9HYPH</name>
<evidence type="ECO:0000256" key="1">
    <source>
        <dbReference type="ARBA" id="ARBA00004651"/>
    </source>
</evidence>